<dbReference type="AlphaFoldDB" id="A0A5J4TB79"/>
<proteinExistence type="predicted"/>
<organism evidence="1 2">
    <name type="scientific">Streblomastix strix</name>
    <dbReference type="NCBI Taxonomy" id="222440"/>
    <lineage>
        <taxon>Eukaryota</taxon>
        <taxon>Metamonada</taxon>
        <taxon>Preaxostyla</taxon>
        <taxon>Oxymonadida</taxon>
        <taxon>Streblomastigidae</taxon>
        <taxon>Streblomastix</taxon>
    </lineage>
</organism>
<evidence type="ECO:0000313" key="1">
    <source>
        <dbReference type="EMBL" id="KAA6355497.1"/>
    </source>
</evidence>
<name>A0A5J4TB79_9EUKA</name>
<evidence type="ECO:0000313" key="2">
    <source>
        <dbReference type="Proteomes" id="UP000324800"/>
    </source>
</evidence>
<sequence>YRFLCASSSRDAPFHDSLVGFVRRHRGGHLLTI</sequence>
<dbReference type="Proteomes" id="UP000324800">
    <property type="component" value="Unassembled WGS sequence"/>
</dbReference>
<protein>
    <submittedName>
        <fullName evidence="1">Uncharacterized protein</fullName>
    </submittedName>
</protein>
<dbReference type="EMBL" id="SNRW01034530">
    <property type="protein sequence ID" value="KAA6355497.1"/>
    <property type="molecule type" value="Genomic_DNA"/>
</dbReference>
<comment type="caution">
    <text evidence="1">The sequence shown here is derived from an EMBL/GenBank/DDBJ whole genome shotgun (WGS) entry which is preliminary data.</text>
</comment>
<gene>
    <name evidence="1" type="ORF">EZS28_048976</name>
</gene>
<feature type="non-terminal residue" evidence="1">
    <location>
        <position position="1"/>
    </location>
</feature>
<reference evidence="1 2" key="1">
    <citation type="submission" date="2019-03" db="EMBL/GenBank/DDBJ databases">
        <title>Single cell metagenomics reveals metabolic interactions within the superorganism composed of flagellate Streblomastix strix and complex community of Bacteroidetes bacteria on its surface.</title>
        <authorList>
            <person name="Treitli S.C."/>
            <person name="Kolisko M."/>
            <person name="Husnik F."/>
            <person name="Keeling P."/>
            <person name="Hampl V."/>
        </authorList>
    </citation>
    <scope>NUCLEOTIDE SEQUENCE [LARGE SCALE GENOMIC DNA]</scope>
    <source>
        <strain evidence="1">ST1C</strain>
    </source>
</reference>
<accession>A0A5J4TB79</accession>